<name>A0A7H0GGW0_9BURK</name>
<proteinExistence type="predicted"/>
<reference evidence="1 2" key="1">
    <citation type="submission" date="2020-08" db="EMBL/GenBank/DDBJ databases">
        <title>Genome sequence of Diaphorobacter aerolatus KACC 16536T.</title>
        <authorList>
            <person name="Hyun D.-W."/>
            <person name="Bae J.-W."/>
        </authorList>
    </citation>
    <scope>NUCLEOTIDE SEQUENCE [LARGE SCALE GENOMIC DNA]</scope>
    <source>
        <strain evidence="1 2">KACC 16536</strain>
    </source>
</reference>
<dbReference type="Proteomes" id="UP000516028">
    <property type="component" value="Chromosome"/>
</dbReference>
<dbReference type="AlphaFoldDB" id="A0A7H0GGW0"/>
<sequence>MSNAPSPQETVAKRILFIMVNEQGLRAGDGMSPDNLTHDLTRHDIDQVQQQEAIEFAKDKGWLRDGPYGELQLTETGFAVD</sequence>
<evidence type="ECO:0000313" key="2">
    <source>
        <dbReference type="Proteomes" id="UP000516028"/>
    </source>
</evidence>
<dbReference type="EMBL" id="CP060783">
    <property type="protein sequence ID" value="QNP47526.1"/>
    <property type="molecule type" value="Genomic_DNA"/>
</dbReference>
<keyword evidence="2" id="KW-1185">Reference proteome</keyword>
<evidence type="ECO:0000313" key="1">
    <source>
        <dbReference type="EMBL" id="QNP47526.1"/>
    </source>
</evidence>
<dbReference type="RefSeq" id="WP_187723207.1">
    <property type="nucleotide sequence ID" value="NZ_CP060783.1"/>
</dbReference>
<dbReference type="KEGG" id="daer:H9K75_14860"/>
<accession>A0A7H0GGW0</accession>
<organism evidence="1 2">
    <name type="scientific">Diaphorobacter aerolatus</name>
    <dbReference type="NCBI Taxonomy" id="1288495"/>
    <lineage>
        <taxon>Bacteria</taxon>
        <taxon>Pseudomonadati</taxon>
        <taxon>Pseudomonadota</taxon>
        <taxon>Betaproteobacteria</taxon>
        <taxon>Burkholderiales</taxon>
        <taxon>Comamonadaceae</taxon>
        <taxon>Diaphorobacter</taxon>
    </lineage>
</organism>
<protein>
    <submittedName>
        <fullName evidence="1">Uncharacterized protein</fullName>
    </submittedName>
</protein>
<gene>
    <name evidence="1" type="ORF">H9K75_14860</name>
</gene>